<dbReference type="Pfam" id="PF00593">
    <property type="entry name" value="TonB_dep_Rec_b-barrel"/>
    <property type="match status" value="1"/>
</dbReference>
<comment type="similarity">
    <text evidence="4">Belongs to the TonB-dependent receptor family.</text>
</comment>
<dbReference type="GO" id="GO:0009279">
    <property type="term" value="C:cell outer membrane"/>
    <property type="evidence" value="ECO:0007669"/>
    <property type="project" value="UniProtKB-SubCell"/>
</dbReference>
<dbReference type="InterPro" id="IPR010104">
    <property type="entry name" value="TonB_rcpt_bac"/>
</dbReference>
<name>A0A258FW14_9CAUL</name>
<keyword evidence="5" id="KW-0732">Signal</keyword>
<feature type="domain" description="TonB-dependent receptor-like beta-barrel" evidence="6">
    <location>
        <begin position="412"/>
        <end position="843"/>
    </location>
</feature>
<feature type="signal peptide" evidence="5">
    <location>
        <begin position="1"/>
        <end position="23"/>
    </location>
</feature>
<keyword evidence="4" id="KW-0798">TonB box</keyword>
<dbReference type="SUPFAM" id="SSF56935">
    <property type="entry name" value="Porins"/>
    <property type="match status" value="1"/>
</dbReference>
<evidence type="ECO:0008006" key="10">
    <source>
        <dbReference type="Google" id="ProtNLM"/>
    </source>
</evidence>
<dbReference type="InterPro" id="IPR037066">
    <property type="entry name" value="Plug_dom_sf"/>
</dbReference>
<comment type="subcellular location">
    <subcellularLocation>
        <location evidence="1 4">Cell outer membrane</location>
    </subcellularLocation>
</comment>
<dbReference type="Proteomes" id="UP000215595">
    <property type="component" value="Unassembled WGS sequence"/>
</dbReference>
<gene>
    <name evidence="8" type="ORF">B7Z01_00435</name>
</gene>
<dbReference type="Gene3D" id="2.40.170.20">
    <property type="entry name" value="TonB-dependent receptor, beta-barrel domain"/>
    <property type="match status" value="1"/>
</dbReference>
<dbReference type="AlphaFoldDB" id="A0A258FW14"/>
<reference evidence="8 9" key="1">
    <citation type="submission" date="2017-03" db="EMBL/GenBank/DDBJ databases">
        <title>Lifting the veil on microbial sulfur biogeochemistry in mining wastewaters.</title>
        <authorList>
            <person name="Kantor R.S."/>
            <person name="Colenbrander Nelson T."/>
            <person name="Marshall S."/>
            <person name="Bennett D."/>
            <person name="Apte S."/>
            <person name="Camacho D."/>
            <person name="Thomas B.C."/>
            <person name="Warren L.A."/>
            <person name="Banfield J.F."/>
        </authorList>
    </citation>
    <scope>NUCLEOTIDE SEQUENCE [LARGE SCALE GENOMIC DNA]</scope>
    <source>
        <strain evidence="8">32-69-9</strain>
    </source>
</reference>
<accession>A0A258FW14</accession>
<evidence type="ECO:0000256" key="5">
    <source>
        <dbReference type="SAM" id="SignalP"/>
    </source>
</evidence>
<dbReference type="EMBL" id="NCEB01000001">
    <property type="protein sequence ID" value="OYX36154.1"/>
    <property type="molecule type" value="Genomic_DNA"/>
</dbReference>
<dbReference type="InterPro" id="IPR012910">
    <property type="entry name" value="Plug_dom"/>
</dbReference>
<evidence type="ECO:0000259" key="7">
    <source>
        <dbReference type="Pfam" id="PF07715"/>
    </source>
</evidence>
<dbReference type="InterPro" id="IPR036942">
    <property type="entry name" value="Beta-barrel_TonB_sf"/>
</dbReference>
<keyword evidence="3" id="KW-0998">Cell outer membrane</keyword>
<evidence type="ECO:0000313" key="9">
    <source>
        <dbReference type="Proteomes" id="UP000215595"/>
    </source>
</evidence>
<evidence type="ECO:0000259" key="6">
    <source>
        <dbReference type="Pfam" id="PF00593"/>
    </source>
</evidence>
<evidence type="ECO:0000256" key="3">
    <source>
        <dbReference type="ARBA" id="ARBA00023237"/>
    </source>
</evidence>
<evidence type="ECO:0000256" key="1">
    <source>
        <dbReference type="ARBA" id="ARBA00004442"/>
    </source>
</evidence>
<feature type="domain" description="TonB-dependent receptor plug" evidence="7">
    <location>
        <begin position="59"/>
        <end position="157"/>
    </location>
</feature>
<comment type="caution">
    <text evidence="8">The sequence shown here is derived from an EMBL/GenBank/DDBJ whole genome shotgun (WGS) entry which is preliminary data.</text>
</comment>
<dbReference type="Pfam" id="PF07715">
    <property type="entry name" value="Plug"/>
    <property type="match status" value="1"/>
</dbReference>
<dbReference type="PANTHER" id="PTHR40980:SF4">
    <property type="entry name" value="TONB-DEPENDENT RECEPTOR-LIKE BETA-BARREL DOMAIN-CONTAINING PROTEIN"/>
    <property type="match status" value="1"/>
</dbReference>
<organism evidence="8 9">
    <name type="scientific">Brevundimonas subvibrioides</name>
    <dbReference type="NCBI Taxonomy" id="74313"/>
    <lineage>
        <taxon>Bacteria</taxon>
        <taxon>Pseudomonadati</taxon>
        <taxon>Pseudomonadota</taxon>
        <taxon>Alphaproteobacteria</taxon>
        <taxon>Caulobacterales</taxon>
        <taxon>Caulobacteraceae</taxon>
        <taxon>Brevundimonas</taxon>
    </lineage>
</organism>
<protein>
    <recommendedName>
        <fullName evidence="10">TonB-dependent receptor</fullName>
    </recommendedName>
</protein>
<evidence type="ECO:0000256" key="4">
    <source>
        <dbReference type="RuleBase" id="RU003357"/>
    </source>
</evidence>
<proteinExistence type="inferred from homology"/>
<dbReference type="PANTHER" id="PTHR40980">
    <property type="entry name" value="PLUG DOMAIN-CONTAINING PROTEIN"/>
    <property type="match status" value="1"/>
</dbReference>
<evidence type="ECO:0000313" key="8">
    <source>
        <dbReference type="EMBL" id="OYX36154.1"/>
    </source>
</evidence>
<evidence type="ECO:0000256" key="2">
    <source>
        <dbReference type="ARBA" id="ARBA00023136"/>
    </source>
</evidence>
<feature type="chain" id="PRO_5012491628" description="TonB-dependent receptor" evidence="5">
    <location>
        <begin position="24"/>
        <end position="878"/>
    </location>
</feature>
<dbReference type="InterPro" id="IPR000531">
    <property type="entry name" value="Beta-barrel_TonB"/>
</dbReference>
<dbReference type="NCBIfam" id="TIGR01782">
    <property type="entry name" value="TonB-Xanth-Caul"/>
    <property type="match status" value="1"/>
</dbReference>
<sequence length="878" mass="96868">MRRGVSTLAIITAVSGVAGGAWAQDASPQASQVEDIIVTGQRGAIASARAAERANDNLTNVVSADSVGQFGDQNTAEALQRLPGINIERNEGEGRTVSVRGLPSSFTQVTVNGVRVGTSEAGSSTVALDVIPSDLLGRIVVSKTYTPDMDGDTIGGAVELQSQSAFDQPGDRYSFRAEGNLQEYADQWGPEVGGSVARRLMGGDLGLAISANYSQRYINGDDLRNEDGLRSITRGGTTFLYPNELNQRFEIGERERFGGTFNLEYRPRDGMELFLRGQFTQLNDDDTRVQQLWQTERSTGNEVVAITDTSGTFNDVRNRYQVFFQPTEDRLFSLSAGGEYRFANDWEIDYQIDTSRSRWSQEDGLRPRFEIDDIRAIATYGQDSLTVDIQRESGSRPDPSVAGNYRYVNLLFIEEERTDDISSARFNIRAPFAAFGEDGYLQFGAKFRTRDKEADKAEFNGDPRTRGFTDTYATQTTFLPDAGFRNSFGPFVQLDALRDLAIRSRDALLADPRFQRQDNTVASDYRLGEDVTAAYVMGNWSLGPNLTLIGGVRVEQTEFSSQGFFFESDDNGLNAAGQPLSAVNLGTYETDYTEWLPSALIRWEPSDTLVVRASYGRGLARPDFDDARNSQAVRFDPGDPANTRELEAGNPFLNPLIADQFDASVAWYPSSQSVFQIAVFHKEITDFFLDFETTNLAQTPIVLPPGVSTNFDSIETVINGGEASVTGMELSWSQTFAQLPGLLSGLFVEANLTLAESEAETSERPGESFPFPGQADVSSNLSIGWENDIFSMRVAGNHRGEVLSGLSGDGIEDRYRAPFTQVDVNLRWNVTEQVQLYVDGINLTGEKDIRYYVGGRQNLFERVQDFGSSYQVGVRATF</sequence>
<dbReference type="CDD" id="cd01347">
    <property type="entry name" value="ligand_gated_channel"/>
    <property type="match status" value="1"/>
</dbReference>
<keyword evidence="2 4" id="KW-0472">Membrane</keyword>
<dbReference type="Gene3D" id="2.170.130.10">
    <property type="entry name" value="TonB-dependent receptor, plug domain"/>
    <property type="match status" value="1"/>
</dbReference>